<dbReference type="AlphaFoldDB" id="B8ISP9"/>
<proteinExistence type="predicted"/>
<sequence>MEAQPPSDEFDAGARSADAQDDTRPEAAASPTSVLSEPDLRRVSSAIVAASEKGVVLDLQRDHIDAIGRMLEKDLAGLRSRAVLLREAVEEADPLAEDQFAALDDLIRGIDRLLALGSQALP</sequence>
<name>B8ISP9_METNO</name>
<dbReference type="RefSeq" id="WP_015932296.1">
    <property type="nucleotide sequence ID" value="NC_011894.1"/>
</dbReference>
<evidence type="ECO:0000313" key="2">
    <source>
        <dbReference type="EMBL" id="ACL60698.1"/>
    </source>
</evidence>
<protein>
    <submittedName>
        <fullName evidence="2">Uncharacterized protein</fullName>
    </submittedName>
</protein>
<keyword evidence="3" id="KW-1185">Reference proteome</keyword>
<evidence type="ECO:0000313" key="3">
    <source>
        <dbReference type="Proteomes" id="UP000008207"/>
    </source>
</evidence>
<accession>B8ISP9</accession>
<dbReference type="KEGG" id="mno:Mnod_5870"/>
<evidence type="ECO:0000256" key="1">
    <source>
        <dbReference type="SAM" id="MobiDB-lite"/>
    </source>
</evidence>
<dbReference type="STRING" id="460265.Mnod_5870"/>
<organism evidence="2 3">
    <name type="scientific">Methylobacterium nodulans (strain LMG 21967 / CNCM I-2342 / ORS 2060)</name>
    <dbReference type="NCBI Taxonomy" id="460265"/>
    <lineage>
        <taxon>Bacteria</taxon>
        <taxon>Pseudomonadati</taxon>
        <taxon>Pseudomonadota</taxon>
        <taxon>Alphaproteobacteria</taxon>
        <taxon>Hyphomicrobiales</taxon>
        <taxon>Methylobacteriaceae</taxon>
        <taxon>Methylobacterium</taxon>
    </lineage>
</organism>
<dbReference type="HOGENOM" id="CLU_2024000_0_0_5"/>
<dbReference type="Proteomes" id="UP000008207">
    <property type="component" value="Chromosome"/>
</dbReference>
<reference evidence="2 3" key="1">
    <citation type="submission" date="2009-01" db="EMBL/GenBank/DDBJ databases">
        <title>Complete sequence of chromosome of Methylobacterium nodulans ORS 2060.</title>
        <authorList>
            <consortium name="US DOE Joint Genome Institute"/>
            <person name="Lucas S."/>
            <person name="Copeland A."/>
            <person name="Lapidus A."/>
            <person name="Glavina del Rio T."/>
            <person name="Dalin E."/>
            <person name="Tice H."/>
            <person name="Bruce D."/>
            <person name="Goodwin L."/>
            <person name="Pitluck S."/>
            <person name="Sims D."/>
            <person name="Brettin T."/>
            <person name="Detter J.C."/>
            <person name="Han C."/>
            <person name="Larimer F."/>
            <person name="Land M."/>
            <person name="Hauser L."/>
            <person name="Kyrpides N."/>
            <person name="Ivanova N."/>
            <person name="Marx C.J."/>
            <person name="Richardson P."/>
        </authorList>
    </citation>
    <scope>NUCLEOTIDE SEQUENCE [LARGE SCALE GENOMIC DNA]</scope>
    <source>
        <strain evidence="3">LMG 21967 / CNCM I-2342 / ORS 2060</strain>
    </source>
</reference>
<gene>
    <name evidence="2" type="ordered locus">Mnod_5870</name>
</gene>
<dbReference type="EMBL" id="CP001349">
    <property type="protein sequence ID" value="ACL60698.1"/>
    <property type="molecule type" value="Genomic_DNA"/>
</dbReference>
<feature type="region of interest" description="Disordered" evidence="1">
    <location>
        <begin position="1"/>
        <end position="36"/>
    </location>
</feature>